<dbReference type="EMBL" id="HBGH01015113">
    <property type="protein sequence ID" value="CAD9236338.1"/>
    <property type="molecule type" value="Transcribed_RNA"/>
</dbReference>
<dbReference type="InterPro" id="IPR050113">
    <property type="entry name" value="Ub_conjugating_enzyme"/>
</dbReference>
<sequence length="126" mass="14148">MSGRNGAMLSTVAMRRLTKELEEWKGGTTPVPGMEVQVADRLDEWLVKVTGADNTVYAREEYILRFFFSPDYPIEPPEVVFLAPTPRHPHVYTNGHSASKPERLCRRKGETEAGGISEARISHCAF</sequence>
<feature type="domain" description="UBC core" evidence="1">
    <location>
        <begin position="12"/>
        <end position="126"/>
    </location>
</feature>
<protein>
    <recommendedName>
        <fullName evidence="1">UBC core domain-containing protein</fullName>
    </recommendedName>
</protein>
<evidence type="ECO:0000313" key="2">
    <source>
        <dbReference type="EMBL" id="CAD9236338.1"/>
    </source>
</evidence>
<dbReference type="InterPro" id="IPR000608">
    <property type="entry name" value="UBC"/>
</dbReference>
<dbReference type="SUPFAM" id="SSF54495">
    <property type="entry name" value="UBC-like"/>
    <property type="match status" value="1"/>
</dbReference>
<dbReference type="PANTHER" id="PTHR24067">
    <property type="entry name" value="UBIQUITIN-CONJUGATING ENZYME E2"/>
    <property type="match status" value="1"/>
</dbReference>
<evidence type="ECO:0000259" key="1">
    <source>
        <dbReference type="PROSITE" id="PS50127"/>
    </source>
</evidence>
<dbReference type="Gene3D" id="3.10.110.10">
    <property type="entry name" value="Ubiquitin Conjugating Enzyme"/>
    <property type="match status" value="1"/>
</dbReference>
<organism evidence="2">
    <name type="scientific">Compsopogon caeruleus</name>
    <dbReference type="NCBI Taxonomy" id="31354"/>
    <lineage>
        <taxon>Eukaryota</taxon>
        <taxon>Rhodophyta</taxon>
        <taxon>Compsopogonophyceae</taxon>
        <taxon>Compsopogonales</taxon>
        <taxon>Compsopogonaceae</taxon>
        <taxon>Compsopogon</taxon>
    </lineage>
</organism>
<dbReference type="Pfam" id="PF00179">
    <property type="entry name" value="UQ_con"/>
    <property type="match status" value="1"/>
</dbReference>
<accession>A0A7S1XGE5</accession>
<name>A0A7S1XGE5_9RHOD</name>
<proteinExistence type="predicted"/>
<dbReference type="AlphaFoldDB" id="A0A7S1XGE5"/>
<dbReference type="CDD" id="cd23808">
    <property type="entry name" value="UBCc_UBE2W"/>
    <property type="match status" value="1"/>
</dbReference>
<dbReference type="InterPro" id="IPR016135">
    <property type="entry name" value="UBQ-conjugating_enzyme/RWD"/>
</dbReference>
<dbReference type="PROSITE" id="PS50127">
    <property type="entry name" value="UBC_2"/>
    <property type="match status" value="1"/>
</dbReference>
<gene>
    <name evidence="2" type="ORF">CCAE0312_LOCUS8432</name>
</gene>
<reference evidence="2" key="1">
    <citation type="submission" date="2021-01" db="EMBL/GenBank/DDBJ databases">
        <authorList>
            <person name="Corre E."/>
            <person name="Pelletier E."/>
            <person name="Niang G."/>
            <person name="Scheremetjew M."/>
            <person name="Finn R."/>
            <person name="Kale V."/>
            <person name="Holt S."/>
            <person name="Cochrane G."/>
            <person name="Meng A."/>
            <person name="Brown T."/>
            <person name="Cohen L."/>
        </authorList>
    </citation>
    <scope>NUCLEOTIDE SEQUENCE</scope>
    <source>
        <strain evidence="2">SAG 36.94</strain>
    </source>
</reference>